<feature type="compositionally biased region" description="Polar residues" evidence="3">
    <location>
        <begin position="415"/>
        <end position="430"/>
    </location>
</feature>
<dbReference type="GO" id="GO:2000601">
    <property type="term" value="P:positive regulation of Arp2/3 complex-mediated actin nucleation"/>
    <property type="evidence" value="ECO:0007669"/>
    <property type="project" value="TreeGrafter"/>
</dbReference>
<evidence type="ECO:0000256" key="2">
    <source>
        <dbReference type="RuleBase" id="RU367034"/>
    </source>
</evidence>
<keyword evidence="2" id="KW-0206">Cytoskeleton</keyword>
<protein>
    <recommendedName>
        <fullName evidence="2">Protein SCAR</fullName>
    </recommendedName>
    <alternativeName>
        <fullName evidence="2">Protein WAVE</fullName>
    </alternativeName>
</protein>
<evidence type="ECO:0000313" key="4">
    <source>
        <dbReference type="EMBL" id="KAK4797835.1"/>
    </source>
</evidence>
<dbReference type="PANTHER" id="PTHR12902">
    <property type="entry name" value="WASP-1"/>
    <property type="match status" value="1"/>
</dbReference>
<feature type="region of interest" description="Disordered" evidence="3">
    <location>
        <begin position="334"/>
        <end position="401"/>
    </location>
</feature>
<dbReference type="Gene3D" id="6.10.280.150">
    <property type="match status" value="1"/>
</dbReference>
<feature type="region of interest" description="Disordered" evidence="3">
    <location>
        <begin position="964"/>
        <end position="1001"/>
    </location>
</feature>
<name>A0AAN7M2E6_TRANT</name>
<evidence type="ECO:0000256" key="1">
    <source>
        <dbReference type="ARBA" id="ARBA00006993"/>
    </source>
</evidence>
<feature type="region of interest" description="Disordered" evidence="3">
    <location>
        <begin position="414"/>
        <end position="433"/>
    </location>
</feature>
<comment type="caution">
    <text evidence="4">The sequence shown here is derived from an EMBL/GenBank/DDBJ whole genome shotgun (WGS) entry which is preliminary data.</text>
</comment>
<feature type="compositionally biased region" description="Low complexity" evidence="3">
    <location>
        <begin position="369"/>
        <end position="389"/>
    </location>
</feature>
<comment type="similarity">
    <text evidence="1 2">Belongs to the SCAR/WAVE family.</text>
</comment>
<organism evidence="4 5">
    <name type="scientific">Trapa natans</name>
    <name type="common">Water chestnut</name>
    <dbReference type="NCBI Taxonomy" id="22666"/>
    <lineage>
        <taxon>Eukaryota</taxon>
        <taxon>Viridiplantae</taxon>
        <taxon>Streptophyta</taxon>
        <taxon>Embryophyta</taxon>
        <taxon>Tracheophyta</taxon>
        <taxon>Spermatophyta</taxon>
        <taxon>Magnoliopsida</taxon>
        <taxon>eudicotyledons</taxon>
        <taxon>Gunneridae</taxon>
        <taxon>Pentapetalae</taxon>
        <taxon>rosids</taxon>
        <taxon>malvids</taxon>
        <taxon>Myrtales</taxon>
        <taxon>Lythraceae</taxon>
        <taxon>Trapa</taxon>
    </lineage>
</organism>
<comment type="subcellular location">
    <subcellularLocation>
        <location evidence="2">Cytoplasm</location>
        <location evidence="2">Cytoskeleton</location>
    </subcellularLocation>
</comment>
<dbReference type="Proteomes" id="UP001346149">
    <property type="component" value="Unassembled WGS sequence"/>
</dbReference>
<dbReference type="Gene3D" id="1.20.5.340">
    <property type="match status" value="1"/>
</dbReference>
<feature type="region of interest" description="Disordered" evidence="3">
    <location>
        <begin position="772"/>
        <end position="800"/>
    </location>
</feature>
<dbReference type="GO" id="GO:0030036">
    <property type="term" value="P:actin cytoskeleton organization"/>
    <property type="evidence" value="ECO:0007669"/>
    <property type="project" value="UniProtKB-UniRule"/>
</dbReference>
<feature type="compositionally biased region" description="Acidic residues" evidence="3">
    <location>
        <begin position="971"/>
        <end position="980"/>
    </location>
</feature>
<sequence length="1245" mass="136533">MPLVRFQVRNEYGLGKPELYGEASREDPKTVLDGVAVAGLIGILRQLGDLAEFASEVFHGLQEQVTTTASRSRNLMGRVQRIEAALPSLEKRVLAQTSHIHFAYTAGSDWHARIQNEQHHFIDNDLPQFIMDSYEECRDPPRLQLLDRFDTGGPGSCLRRYSDPTFFRRVSLRIDESSSGKIRRDKKSYKIKKKRSLLRNSEFSRGTSISNHGSRLRFSSPIANEQASPTVSMEDLTFDSGIGARLSSFDSRSGTGYIECIYSQSDNMHLDEHGSNKSLSNMMMQHDDSIDSLSHDEASSSASSIMRKKSFMTSSTLPIQNQLSICSLLHEEESTSMSGSMGKEGSKTSSAPAMQLEDSVGSVSHKEQSTSTSSSMRKNNSKMSSSQMMQHENSFGSVSQEEEIASISSRKKCSKASSTQLMQSKDSVGSLSREENATISKNMMKEGSKASSTRVIQHEGSVGSVSLGEETTAISISSHSPSVIASSLSSLNWEQKTETVDLSEPNISKDPAPESVFAHLNVGKQEEAISATKVDELDMQCNRSNISKRLSSNEDQAYDNDSEVDHYVDALNTIESESETDIDFQTKHERQQFLASSRDTEIRVAVEKLTPESVDQLTSTIGFGATSNISSCKGMPLVLPEAGTEISAEKQSQVVGTPTDSDSLPRASACENYILDGSRVEAGLHDPSSSVTFLPQTEIRTSMHQESPIKLAGVDFWTNGGLLGLQPAKPPVFTPSAYADENTNLSVAVSTRKDDENGEKLHVCEADEDSVSSNKINHVSSSSDPGTLKEKYSQSNHGNIFGRTNGHAMSSITVVAPGSAVPVAPTAKVVAAETMKENEENSSGVFGIGHKLFMNSFRKKLSLVYEEKSDFPIPYVSAPPDGRQESSHVKVSETRIHMDQFQNLPSVNSCPPSPPLEHMRISFHPVNDPITSKLGLRFSDEGKYREKVSDMFASFQLVPQPAVQLHGSGSESEDDDDDDNNTFCQSSPSISDDCLSNHSESNSDLHNAFNRLSVEYPSVPSVYMNCVKEDEILQPDNGVKAAHTFSDCVSETGLNLPSFDSIKSLPKEELSGKPEPKHGDLIEQLTGQSTPLPPPLPPVQWRFMKPNSDDDKGEKNTSQLLDNVTFSNHLTSHIPKQPKLSPVMPQNFTEEIIQVSMERKKQQKSNVNNKCLPQSSCGNPSDDNDFLQQIRTKSFNLRRTVNLKPVVPTQAPTANVKVTAILQKANAIRLVVGSDDGEDDSWSDT</sequence>
<dbReference type="GO" id="GO:0034237">
    <property type="term" value="F:protein kinase A regulatory subunit binding"/>
    <property type="evidence" value="ECO:0007669"/>
    <property type="project" value="TreeGrafter"/>
</dbReference>
<dbReference type="GO" id="GO:0003779">
    <property type="term" value="F:actin binding"/>
    <property type="evidence" value="ECO:0007669"/>
    <property type="project" value="UniProtKB-UniRule"/>
</dbReference>
<feature type="compositionally biased region" description="Low complexity" evidence="3">
    <location>
        <begin position="335"/>
        <end position="350"/>
    </location>
</feature>
<keyword evidence="2" id="KW-0963">Cytoplasm</keyword>
<evidence type="ECO:0000313" key="5">
    <source>
        <dbReference type="Proteomes" id="UP001346149"/>
    </source>
</evidence>
<feature type="compositionally biased region" description="Basic and acidic residues" evidence="3">
    <location>
        <begin position="1066"/>
        <end position="1081"/>
    </location>
</feature>
<feature type="compositionally biased region" description="Polar residues" evidence="3">
    <location>
        <begin position="981"/>
        <end position="1001"/>
    </location>
</feature>
<keyword evidence="2" id="KW-0009">Actin-binding</keyword>
<feature type="region of interest" description="Disordered" evidence="3">
    <location>
        <begin position="1164"/>
        <end position="1183"/>
    </location>
</feature>
<dbReference type="PANTHER" id="PTHR12902:SF33">
    <property type="entry name" value="PROTEIN SCAR3"/>
    <property type="match status" value="1"/>
</dbReference>
<reference evidence="4 5" key="1">
    <citation type="journal article" date="2023" name="Hortic Res">
        <title>Pangenome of water caltrop reveals structural variations and asymmetric subgenome divergence after allopolyploidization.</title>
        <authorList>
            <person name="Zhang X."/>
            <person name="Chen Y."/>
            <person name="Wang L."/>
            <person name="Yuan Y."/>
            <person name="Fang M."/>
            <person name="Shi L."/>
            <person name="Lu R."/>
            <person name="Comes H.P."/>
            <person name="Ma Y."/>
            <person name="Chen Y."/>
            <person name="Huang G."/>
            <person name="Zhou Y."/>
            <person name="Zheng Z."/>
            <person name="Qiu Y."/>
        </authorList>
    </citation>
    <scope>NUCLEOTIDE SEQUENCE [LARGE SCALE GENOMIC DNA]</scope>
    <source>
        <strain evidence="4">F231</strain>
    </source>
</reference>
<dbReference type="EMBL" id="JAXQNO010000005">
    <property type="protein sequence ID" value="KAK4797835.1"/>
    <property type="molecule type" value="Genomic_DNA"/>
</dbReference>
<dbReference type="AlphaFoldDB" id="A0AAN7M2E6"/>
<feature type="region of interest" description="Disordered" evidence="3">
    <location>
        <begin position="1066"/>
        <end position="1116"/>
    </location>
</feature>
<dbReference type="GO" id="GO:0005856">
    <property type="term" value="C:cytoskeleton"/>
    <property type="evidence" value="ECO:0007669"/>
    <property type="project" value="UniProtKB-SubCell"/>
</dbReference>
<dbReference type="InterPro" id="IPR028288">
    <property type="entry name" value="SCAR/WAVE_fam"/>
</dbReference>
<proteinExistence type="inferred from homology"/>
<dbReference type="GO" id="GO:0071933">
    <property type="term" value="F:Arp2/3 complex binding"/>
    <property type="evidence" value="ECO:0007669"/>
    <property type="project" value="TreeGrafter"/>
</dbReference>
<accession>A0AAN7M2E6</accession>
<gene>
    <name evidence="4" type="ORF">SAY86_030161</name>
</gene>
<feature type="compositionally biased region" description="Low complexity" evidence="3">
    <location>
        <begin position="772"/>
        <end position="783"/>
    </location>
</feature>
<evidence type="ECO:0000256" key="3">
    <source>
        <dbReference type="SAM" id="MobiDB-lite"/>
    </source>
</evidence>
<keyword evidence="5" id="KW-1185">Reference proteome</keyword>
<feature type="compositionally biased region" description="Polar residues" evidence="3">
    <location>
        <begin position="390"/>
        <end position="399"/>
    </location>
</feature>
<comment type="function">
    <text evidence="2">Involved in regulation of actin and microtubule organization. Part of a WAVE complex that activates the Arp2/3 complex.</text>
</comment>